<keyword evidence="2" id="KW-0238">DNA-binding</keyword>
<dbReference type="CDD" id="cd07377">
    <property type="entry name" value="WHTH_GntR"/>
    <property type="match status" value="1"/>
</dbReference>
<evidence type="ECO:0000313" key="6">
    <source>
        <dbReference type="Proteomes" id="UP000806528"/>
    </source>
</evidence>
<dbReference type="Proteomes" id="UP000806528">
    <property type="component" value="Unassembled WGS sequence"/>
</dbReference>
<comment type="caution">
    <text evidence="5">The sequence shown here is derived from an EMBL/GenBank/DDBJ whole genome shotgun (WGS) entry which is preliminary data.</text>
</comment>
<dbReference type="PANTHER" id="PTHR44846:SF1">
    <property type="entry name" value="MANNOSYL-D-GLYCERATE TRANSPORT_METABOLISM SYSTEM REPRESSOR MNGR-RELATED"/>
    <property type="match status" value="1"/>
</dbReference>
<dbReference type="InterPro" id="IPR036390">
    <property type="entry name" value="WH_DNA-bd_sf"/>
</dbReference>
<dbReference type="InterPro" id="IPR036388">
    <property type="entry name" value="WH-like_DNA-bd_sf"/>
</dbReference>
<reference evidence="5 6" key="1">
    <citation type="submission" date="2020-09" db="EMBL/GenBank/DDBJ databases">
        <title>Diversity and distribution of actinomycetes associated with coral in the coast of Hainan.</title>
        <authorList>
            <person name="Li F."/>
        </authorList>
    </citation>
    <scope>NUCLEOTIDE SEQUENCE [LARGE SCALE GENOMIC DNA]</scope>
    <source>
        <strain evidence="5 6">HNM0947</strain>
    </source>
</reference>
<gene>
    <name evidence="5" type="ORF">IDM40_15645</name>
</gene>
<name>A0ABR9P8F5_9ACTN</name>
<dbReference type="Gene3D" id="1.10.10.10">
    <property type="entry name" value="Winged helix-like DNA-binding domain superfamily/Winged helix DNA-binding domain"/>
    <property type="match status" value="1"/>
</dbReference>
<dbReference type="InterPro" id="IPR050679">
    <property type="entry name" value="Bact_HTH_transcr_reg"/>
</dbReference>
<dbReference type="SMART" id="SM00345">
    <property type="entry name" value="HTH_GNTR"/>
    <property type="match status" value="1"/>
</dbReference>
<evidence type="ECO:0000256" key="3">
    <source>
        <dbReference type="ARBA" id="ARBA00023163"/>
    </source>
</evidence>
<dbReference type="PROSITE" id="PS50949">
    <property type="entry name" value="HTH_GNTR"/>
    <property type="match status" value="1"/>
</dbReference>
<sequence>MGEASIPSGYGPESELVSGPDPVWLQLAAVLVARIERGDYRVLSPIPSLTQLEQEFGVARGTIRKTTALLAERGYVRIVNGKGVYVLPSE</sequence>
<dbReference type="RefSeq" id="WP_193122747.1">
    <property type="nucleotide sequence ID" value="NZ_JADBGI010000013.1"/>
</dbReference>
<feature type="domain" description="HTH gntR-type" evidence="4">
    <location>
        <begin position="21"/>
        <end position="89"/>
    </location>
</feature>
<dbReference type="SUPFAM" id="SSF46785">
    <property type="entry name" value="Winged helix' DNA-binding domain"/>
    <property type="match status" value="1"/>
</dbReference>
<evidence type="ECO:0000256" key="1">
    <source>
        <dbReference type="ARBA" id="ARBA00023015"/>
    </source>
</evidence>
<evidence type="ECO:0000256" key="2">
    <source>
        <dbReference type="ARBA" id="ARBA00023125"/>
    </source>
</evidence>
<proteinExistence type="predicted"/>
<evidence type="ECO:0000259" key="4">
    <source>
        <dbReference type="PROSITE" id="PS50949"/>
    </source>
</evidence>
<organism evidence="5 6">
    <name type="scientific">Nocardiopsis coralli</name>
    <dbReference type="NCBI Taxonomy" id="2772213"/>
    <lineage>
        <taxon>Bacteria</taxon>
        <taxon>Bacillati</taxon>
        <taxon>Actinomycetota</taxon>
        <taxon>Actinomycetes</taxon>
        <taxon>Streptosporangiales</taxon>
        <taxon>Nocardiopsidaceae</taxon>
        <taxon>Nocardiopsis</taxon>
    </lineage>
</organism>
<dbReference type="EMBL" id="JADBGI010000013">
    <property type="protein sequence ID" value="MBE3000128.1"/>
    <property type="molecule type" value="Genomic_DNA"/>
</dbReference>
<dbReference type="PANTHER" id="PTHR44846">
    <property type="entry name" value="MANNOSYL-D-GLYCERATE TRANSPORT/METABOLISM SYSTEM REPRESSOR MNGR-RELATED"/>
    <property type="match status" value="1"/>
</dbReference>
<evidence type="ECO:0000313" key="5">
    <source>
        <dbReference type="EMBL" id="MBE3000128.1"/>
    </source>
</evidence>
<dbReference type="InterPro" id="IPR000524">
    <property type="entry name" value="Tscrpt_reg_HTH_GntR"/>
</dbReference>
<keyword evidence="3" id="KW-0804">Transcription</keyword>
<accession>A0ABR9P8F5</accession>
<keyword evidence="1" id="KW-0805">Transcription regulation</keyword>
<dbReference type="Pfam" id="PF00392">
    <property type="entry name" value="GntR"/>
    <property type="match status" value="1"/>
</dbReference>
<keyword evidence="6" id="KW-1185">Reference proteome</keyword>
<protein>
    <submittedName>
        <fullName evidence="5">GntR family transcriptional regulator</fullName>
    </submittedName>
</protein>
<dbReference type="PRINTS" id="PR00035">
    <property type="entry name" value="HTHGNTR"/>
</dbReference>